<accession>A0AAV9REI8</accession>
<proteinExistence type="predicted"/>
<sequence length="134" mass="14572">MHAPQTIKPRPPPGQPGSQADPAMHHPAQPPCPRKRHQPNKQRKATARTAKRPHSTPSCTNIHASQAEKTEPSQAVVPPKANATATPHILPYIGRRTVKTTNSKHTPPTRNHPADRQTPLQHKAPGAGDWGLKV</sequence>
<keyword evidence="3" id="KW-1185">Reference proteome</keyword>
<gene>
    <name evidence="2" type="ORF">CRENBAI_024811</name>
</gene>
<evidence type="ECO:0000313" key="3">
    <source>
        <dbReference type="Proteomes" id="UP001311232"/>
    </source>
</evidence>
<evidence type="ECO:0000313" key="2">
    <source>
        <dbReference type="EMBL" id="KAK5607409.1"/>
    </source>
</evidence>
<evidence type="ECO:0000256" key="1">
    <source>
        <dbReference type="SAM" id="MobiDB-lite"/>
    </source>
</evidence>
<feature type="compositionally biased region" description="Polar residues" evidence="1">
    <location>
        <begin position="55"/>
        <end position="64"/>
    </location>
</feature>
<feature type="compositionally biased region" description="Basic residues" evidence="1">
    <location>
        <begin position="33"/>
        <end position="54"/>
    </location>
</feature>
<organism evidence="2 3">
    <name type="scientific">Crenichthys baileyi</name>
    <name type="common">White River springfish</name>
    <dbReference type="NCBI Taxonomy" id="28760"/>
    <lineage>
        <taxon>Eukaryota</taxon>
        <taxon>Metazoa</taxon>
        <taxon>Chordata</taxon>
        <taxon>Craniata</taxon>
        <taxon>Vertebrata</taxon>
        <taxon>Euteleostomi</taxon>
        <taxon>Actinopterygii</taxon>
        <taxon>Neopterygii</taxon>
        <taxon>Teleostei</taxon>
        <taxon>Neoteleostei</taxon>
        <taxon>Acanthomorphata</taxon>
        <taxon>Ovalentaria</taxon>
        <taxon>Atherinomorphae</taxon>
        <taxon>Cyprinodontiformes</taxon>
        <taxon>Goodeidae</taxon>
        <taxon>Crenichthys</taxon>
    </lineage>
</organism>
<feature type="compositionally biased region" description="Polar residues" evidence="1">
    <location>
        <begin position="99"/>
        <end position="109"/>
    </location>
</feature>
<reference evidence="2 3" key="1">
    <citation type="submission" date="2021-06" db="EMBL/GenBank/DDBJ databases">
        <authorList>
            <person name="Palmer J.M."/>
        </authorList>
    </citation>
    <scope>NUCLEOTIDE SEQUENCE [LARGE SCALE GENOMIC DNA]</scope>
    <source>
        <strain evidence="2 3">MEX-2019</strain>
        <tissue evidence="2">Muscle</tissue>
    </source>
</reference>
<name>A0AAV9REI8_9TELE</name>
<protein>
    <submittedName>
        <fullName evidence="2">Uncharacterized protein</fullName>
    </submittedName>
</protein>
<feature type="region of interest" description="Disordered" evidence="1">
    <location>
        <begin position="1"/>
        <end position="134"/>
    </location>
</feature>
<comment type="caution">
    <text evidence="2">The sequence shown here is derived from an EMBL/GenBank/DDBJ whole genome shotgun (WGS) entry which is preliminary data.</text>
</comment>
<dbReference type="EMBL" id="JAHHUM010002025">
    <property type="protein sequence ID" value="KAK5607409.1"/>
    <property type="molecule type" value="Genomic_DNA"/>
</dbReference>
<dbReference type="Proteomes" id="UP001311232">
    <property type="component" value="Unassembled WGS sequence"/>
</dbReference>
<dbReference type="AlphaFoldDB" id="A0AAV9REI8"/>